<evidence type="ECO:0000256" key="9">
    <source>
        <dbReference type="HAMAP-Rule" id="MF_00422"/>
    </source>
</evidence>
<comment type="subcellular location">
    <subcellularLocation>
        <location evidence="9">Cell membrane</location>
        <topology evidence="9">Single-pass membrane protein</topology>
    </subcellularLocation>
    <subcellularLocation>
        <location evidence="1">Membrane</location>
    </subcellularLocation>
</comment>
<evidence type="ECO:0000313" key="10">
    <source>
        <dbReference type="EMBL" id="KAF1302137.1"/>
    </source>
</evidence>
<dbReference type="PANTHER" id="PTHR33910:SF1">
    <property type="entry name" value="PROTEIN TRANSLOCASE SUBUNIT SECE"/>
    <property type="match status" value="1"/>
</dbReference>
<name>A0ABQ6YWR1_9ENTE</name>
<sequence length="56" mass="6494">MKFLASVKDEMKKVTWPTGKKLRKDVIIVIETSLIFAVLFYLMDTGIQTAFSWIIK</sequence>
<dbReference type="Pfam" id="PF00584">
    <property type="entry name" value="SecE"/>
    <property type="match status" value="1"/>
</dbReference>
<evidence type="ECO:0000256" key="3">
    <source>
        <dbReference type="ARBA" id="ARBA00022475"/>
    </source>
</evidence>
<protein>
    <recommendedName>
        <fullName evidence="9">Protein translocase subunit SecE</fullName>
    </recommendedName>
</protein>
<dbReference type="PANTHER" id="PTHR33910">
    <property type="entry name" value="PROTEIN TRANSLOCASE SUBUNIT SECE"/>
    <property type="match status" value="1"/>
</dbReference>
<evidence type="ECO:0000256" key="5">
    <source>
        <dbReference type="ARBA" id="ARBA00022927"/>
    </source>
</evidence>
<accession>A0ABQ6YWR1</accession>
<feature type="transmembrane region" description="Helical" evidence="9">
    <location>
        <begin position="26"/>
        <end position="43"/>
    </location>
</feature>
<dbReference type="Proteomes" id="UP000782705">
    <property type="component" value="Unassembled WGS sequence"/>
</dbReference>
<dbReference type="InterPro" id="IPR001901">
    <property type="entry name" value="Translocase_SecE/Sec61-g"/>
</dbReference>
<evidence type="ECO:0000256" key="2">
    <source>
        <dbReference type="ARBA" id="ARBA00022448"/>
    </source>
</evidence>
<proteinExistence type="inferred from homology"/>
<organism evidence="10 11">
    <name type="scientific">Candidatus Enterococcus willemsii</name>
    <dbReference type="NCBI Taxonomy" id="1857215"/>
    <lineage>
        <taxon>Bacteria</taxon>
        <taxon>Bacillati</taxon>
        <taxon>Bacillota</taxon>
        <taxon>Bacilli</taxon>
        <taxon>Lactobacillales</taxon>
        <taxon>Enterococcaceae</taxon>
        <taxon>Enterococcus</taxon>
    </lineage>
</organism>
<keyword evidence="11" id="KW-1185">Reference proteome</keyword>
<comment type="similarity">
    <text evidence="9">Belongs to the SecE/SEC61-gamma family.</text>
</comment>
<keyword evidence="4 9" id="KW-0812">Transmembrane</keyword>
<gene>
    <name evidence="9" type="primary">secE</name>
    <name evidence="10" type="ORF">BAU17_01825</name>
</gene>
<keyword evidence="3 9" id="KW-1003">Cell membrane</keyword>
<comment type="subunit">
    <text evidence="9">Component of the Sec protein translocase complex. Heterotrimer consisting of SecY, SecE and SecG subunits. The heterotrimers can form oligomers, although 1 heterotrimer is thought to be able to translocate proteins. Interacts with the ribosome. Interacts with SecDF, and other proteins may be involved. Interacts with SecA.</text>
</comment>
<keyword evidence="8 9" id="KW-0472">Membrane</keyword>
<dbReference type="NCBIfam" id="TIGR00964">
    <property type="entry name" value="secE_bact"/>
    <property type="match status" value="1"/>
</dbReference>
<evidence type="ECO:0000256" key="4">
    <source>
        <dbReference type="ARBA" id="ARBA00022692"/>
    </source>
</evidence>
<dbReference type="InterPro" id="IPR038379">
    <property type="entry name" value="SecE_sf"/>
</dbReference>
<comment type="function">
    <text evidence="9">Essential subunit of the Sec protein translocation channel SecYEG. Clamps together the 2 halves of SecY. May contact the channel plug during translocation.</text>
</comment>
<evidence type="ECO:0000256" key="6">
    <source>
        <dbReference type="ARBA" id="ARBA00022989"/>
    </source>
</evidence>
<evidence type="ECO:0000256" key="7">
    <source>
        <dbReference type="ARBA" id="ARBA00023010"/>
    </source>
</evidence>
<dbReference type="Gene3D" id="1.20.5.1030">
    <property type="entry name" value="Preprotein translocase secy subunit"/>
    <property type="match status" value="1"/>
</dbReference>
<keyword evidence="6 9" id="KW-1133">Transmembrane helix</keyword>
<dbReference type="EMBL" id="MAEL01000054">
    <property type="protein sequence ID" value="KAF1302137.1"/>
    <property type="molecule type" value="Genomic_DNA"/>
</dbReference>
<evidence type="ECO:0000313" key="11">
    <source>
        <dbReference type="Proteomes" id="UP000782705"/>
    </source>
</evidence>
<dbReference type="InterPro" id="IPR005807">
    <property type="entry name" value="SecE_bac"/>
</dbReference>
<keyword evidence="7 9" id="KW-0811">Translocation</keyword>
<dbReference type="RefSeq" id="WP_161903115.1">
    <property type="nucleotide sequence ID" value="NZ_MAEL01000054.1"/>
</dbReference>
<keyword evidence="2 9" id="KW-0813">Transport</keyword>
<comment type="caution">
    <text evidence="10">The sequence shown here is derived from an EMBL/GenBank/DDBJ whole genome shotgun (WGS) entry which is preliminary data.</text>
</comment>
<reference evidence="10 11" key="1">
    <citation type="submission" date="2016-06" db="EMBL/GenBank/DDBJ databases">
        <title>Four novel species of enterococci isolated from chicken manure.</title>
        <authorList>
            <person name="Van Tyne D."/>
        </authorList>
    </citation>
    <scope>NUCLEOTIDE SEQUENCE [LARGE SCALE GENOMIC DNA]</scope>
    <source>
        <strain evidence="10 11">CU12B</strain>
    </source>
</reference>
<keyword evidence="5 9" id="KW-0653">Protein transport</keyword>
<evidence type="ECO:0000256" key="8">
    <source>
        <dbReference type="ARBA" id="ARBA00023136"/>
    </source>
</evidence>
<dbReference type="HAMAP" id="MF_00422">
    <property type="entry name" value="SecE"/>
    <property type="match status" value="1"/>
</dbReference>
<evidence type="ECO:0000256" key="1">
    <source>
        <dbReference type="ARBA" id="ARBA00004370"/>
    </source>
</evidence>